<protein>
    <recommendedName>
        <fullName evidence="4">GPN-loop GTPase 3</fullName>
    </recommendedName>
</protein>
<comment type="caution">
    <text evidence="2">The sequence shown here is derived from an EMBL/GenBank/DDBJ whole genome shotgun (WGS) entry which is preliminary data.</text>
</comment>
<sequence>MAEAEGARSAARNPTARQRWGKAGALAKNMVRQAKVVADVTSALAAESGEWPFYLTAPRGGAKIYTTSEMVDQFIDDDVMQQLENRCVCALDVDDEVLDLLKTMGESTVDVVFDAHAQVIEFLRARRAASARKSLDVGLANRRTSLALAQEERDRLQEQAEARDEDDNDVDHELLALEEDMDAQTSGRSGKAQMFSGRSTSMESMGSTSATSRSTGRARAQRAGRRNGLGGGAAIGWQGGRVLFLSLPPRHCTLHRSAPPQVSSSTMFVPRRTVTSSLTRRVPRGRTA</sequence>
<feature type="compositionally biased region" description="Basic and acidic residues" evidence="1">
    <location>
        <begin position="150"/>
        <end position="162"/>
    </location>
</feature>
<evidence type="ECO:0000313" key="3">
    <source>
        <dbReference type="Proteomes" id="UP001189429"/>
    </source>
</evidence>
<evidence type="ECO:0000313" key="2">
    <source>
        <dbReference type="EMBL" id="CAK0906174.1"/>
    </source>
</evidence>
<evidence type="ECO:0000256" key="1">
    <source>
        <dbReference type="SAM" id="MobiDB-lite"/>
    </source>
</evidence>
<evidence type="ECO:0008006" key="4">
    <source>
        <dbReference type="Google" id="ProtNLM"/>
    </source>
</evidence>
<organism evidence="2 3">
    <name type="scientific">Prorocentrum cordatum</name>
    <dbReference type="NCBI Taxonomy" id="2364126"/>
    <lineage>
        <taxon>Eukaryota</taxon>
        <taxon>Sar</taxon>
        <taxon>Alveolata</taxon>
        <taxon>Dinophyceae</taxon>
        <taxon>Prorocentrales</taxon>
        <taxon>Prorocentraceae</taxon>
        <taxon>Prorocentrum</taxon>
    </lineage>
</organism>
<feature type="region of interest" description="Disordered" evidence="1">
    <location>
        <begin position="179"/>
        <end position="227"/>
    </location>
</feature>
<feature type="compositionally biased region" description="Low complexity" evidence="1">
    <location>
        <begin position="206"/>
        <end position="218"/>
    </location>
</feature>
<proteinExistence type="predicted"/>
<dbReference type="EMBL" id="CAUYUJ010021652">
    <property type="protein sequence ID" value="CAK0906174.1"/>
    <property type="molecule type" value="Genomic_DNA"/>
</dbReference>
<accession>A0ABN9Y159</accession>
<keyword evidence="3" id="KW-1185">Reference proteome</keyword>
<dbReference type="Proteomes" id="UP001189429">
    <property type="component" value="Unassembled WGS sequence"/>
</dbReference>
<feature type="region of interest" description="Disordered" evidence="1">
    <location>
        <begin position="150"/>
        <end position="169"/>
    </location>
</feature>
<feature type="compositionally biased region" description="Polar residues" evidence="1">
    <location>
        <begin position="196"/>
        <end position="205"/>
    </location>
</feature>
<gene>
    <name evidence="2" type="ORF">PCOR1329_LOCUS81592</name>
</gene>
<reference evidence="2" key="1">
    <citation type="submission" date="2023-10" db="EMBL/GenBank/DDBJ databases">
        <authorList>
            <person name="Chen Y."/>
            <person name="Shah S."/>
            <person name="Dougan E. K."/>
            <person name="Thang M."/>
            <person name="Chan C."/>
        </authorList>
    </citation>
    <scope>NUCLEOTIDE SEQUENCE [LARGE SCALE GENOMIC DNA]</scope>
</reference>
<name>A0ABN9Y159_9DINO</name>